<protein>
    <submittedName>
        <fullName evidence="2">Uncharacterized protein</fullName>
    </submittedName>
</protein>
<evidence type="ECO:0000313" key="3">
    <source>
        <dbReference type="Proteomes" id="UP000228920"/>
    </source>
</evidence>
<organism evidence="2 3">
    <name type="scientific">candidate division WWE3 bacterium CG_4_10_14_0_2_um_filter_41_14</name>
    <dbReference type="NCBI Taxonomy" id="1975072"/>
    <lineage>
        <taxon>Bacteria</taxon>
        <taxon>Katanobacteria</taxon>
    </lineage>
</organism>
<evidence type="ECO:0000256" key="1">
    <source>
        <dbReference type="SAM" id="Phobius"/>
    </source>
</evidence>
<keyword evidence="1" id="KW-0472">Membrane</keyword>
<dbReference type="EMBL" id="PFNL01000122">
    <property type="protein sequence ID" value="PIZ45817.1"/>
    <property type="molecule type" value="Genomic_DNA"/>
</dbReference>
<reference evidence="3" key="1">
    <citation type="submission" date="2017-09" db="EMBL/GenBank/DDBJ databases">
        <title>Depth-based differentiation of microbial function through sediment-hosted aquifers and enrichment of novel symbionts in the deep terrestrial subsurface.</title>
        <authorList>
            <person name="Probst A.J."/>
            <person name="Ladd B."/>
            <person name="Jarett J.K."/>
            <person name="Geller-Mcgrath D.E."/>
            <person name="Sieber C.M.K."/>
            <person name="Emerson J.B."/>
            <person name="Anantharaman K."/>
            <person name="Thomas B.C."/>
            <person name="Malmstrom R."/>
            <person name="Stieglmeier M."/>
            <person name="Klingl A."/>
            <person name="Woyke T."/>
            <person name="Ryan C.M."/>
            <person name="Banfield J.F."/>
        </authorList>
    </citation>
    <scope>NUCLEOTIDE SEQUENCE [LARGE SCALE GENOMIC DNA]</scope>
</reference>
<feature type="transmembrane region" description="Helical" evidence="1">
    <location>
        <begin position="12"/>
        <end position="29"/>
    </location>
</feature>
<keyword evidence="1" id="KW-0812">Transmembrane</keyword>
<accession>A0A2M7TIH2</accession>
<comment type="caution">
    <text evidence="2">The sequence shown here is derived from an EMBL/GenBank/DDBJ whole genome shotgun (WGS) entry which is preliminary data.</text>
</comment>
<name>A0A2M7TIH2_UNCKA</name>
<keyword evidence="1" id="KW-1133">Transmembrane helix</keyword>
<dbReference type="AlphaFoldDB" id="A0A2M7TIH2"/>
<dbReference type="Proteomes" id="UP000228920">
    <property type="component" value="Unassembled WGS sequence"/>
</dbReference>
<evidence type="ECO:0000313" key="2">
    <source>
        <dbReference type="EMBL" id="PIZ45817.1"/>
    </source>
</evidence>
<gene>
    <name evidence="2" type="ORF">COY32_04675</name>
</gene>
<sequence length="100" mass="11247">MPISMALDGNGFPVTTVAGWTVILVGSMIEGRKKGKPAVSISADFLKQQPVDLSALLSFQAICQTLFGWTTEDFHPVPDWIRMAFAWQEEQEEECKFRRI</sequence>
<proteinExistence type="predicted"/>